<proteinExistence type="predicted"/>
<evidence type="ECO:0000256" key="2">
    <source>
        <dbReference type="ARBA" id="ARBA00022737"/>
    </source>
</evidence>
<dbReference type="PANTHER" id="PTHR46122">
    <property type="entry name" value="GALACTOSE OXIDASE/KELCH REPEAT PROTEIN-RELATED"/>
    <property type="match status" value="1"/>
</dbReference>
<sequence>MVLWIVSICSQGKRYRLIELLEKKQIRTTWDFLQAEATLPVIPQARRLKALLCGAGGIGTEAVLNSAEKYNPETKSWEPLSSMHQKRKLCSGCFMDNKFYVIGGRDENDKALSCGEAYDKDKNTWELIPDMLKGNTVATSQSPPLVAVVNNDLYCLETSSNELRVYLKKSNEWKKLGLVPVRADLSRGWGVAFKSLGNELLVIGFSSSILNGGMTIYTCSPQPDTEELQWRCIEGCKDRLNFFLLNCSIMVA</sequence>
<evidence type="ECO:0000256" key="1">
    <source>
        <dbReference type="ARBA" id="ARBA00022441"/>
    </source>
</evidence>
<comment type="caution">
    <text evidence="3">The sequence shown here is derived from an EMBL/GenBank/DDBJ whole genome shotgun (WGS) entry which is preliminary data.</text>
</comment>
<reference evidence="3 4" key="1">
    <citation type="submission" date="2013-09" db="EMBL/GenBank/DDBJ databases">
        <title>Corchorus capsularis genome sequencing.</title>
        <authorList>
            <person name="Alam M."/>
            <person name="Haque M.S."/>
            <person name="Islam M.S."/>
            <person name="Emdad E.M."/>
            <person name="Islam M.M."/>
            <person name="Ahmed B."/>
            <person name="Halim A."/>
            <person name="Hossen Q.M.M."/>
            <person name="Hossain M.Z."/>
            <person name="Ahmed R."/>
            <person name="Khan M.M."/>
            <person name="Islam R."/>
            <person name="Rashid M.M."/>
            <person name="Khan S.A."/>
            <person name="Rahman M.S."/>
            <person name="Alam M."/>
        </authorList>
    </citation>
    <scope>NUCLEOTIDE SEQUENCE [LARGE SCALE GENOMIC DNA]</scope>
    <source>
        <strain evidence="4">cv. CVL-1</strain>
        <tissue evidence="3">Whole seedling</tissue>
    </source>
</reference>
<dbReference type="SUPFAM" id="SSF117281">
    <property type="entry name" value="Kelch motif"/>
    <property type="match status" value="1"/>
</dbReference>
<dbReference type="Gene3D" id="2.120.10.80">
    <property type="entry name" value="Kelch-type beta propeller"/>
    <property type="match status" value="1"/>
</dbReference>
<organism evidence="3 4">
    <name type="scientific">Corchorus capsularis</name>
    <name type="common">Jute</name>
    <dbReference type="NCBI Taxonomy" id="210143"/>
    <lineage>
        <taxon>Eukaryota</taxon>
        <taxon>Viridiplantae</taxon>
        <taxon>Streptophyta</taxon>
        <taxon>Embryophyta</taxon>
        <taxon>Tracheophyta</taxon>
        <taxon>Spermatophyta</taxon>
        <taxon>Magnoliopsida</taxon>
        <taxon>eudicotyledons</taxon>
        <taxon>Gunneridae</taxon>
        <taxon>Pentapetalae</taxon>
        <taxon>rosids</taxon>
        <taxon>malvids</taxon>
        <taxon>Malvales</taxon>
        <taxon>Malvaceae</taxon>
        <taxon>Grewioideae</taxon>
        <taxon>Apeibeae</taxon>
        <taxon>Corchorus</taxon>
    </lineage>
</organism>
<dbReference type="STRING" id="210143.A0A1R3IRX9"/>
<dbReference type="AlphaFoldDB" id="A0A1R3IRX9"/>
<dbReference type="InterPro" id="IPR015915">
    <property type="entry name" value="Kelch-typ_b-propeller"/>
</dbReference>
<dbReference type="GO" id="GO:0005829">
    <property type="term" value="C:cytosol"/>
    <property type="evidence" value="ECO:0007669"/>
    <property type="project" value="TreeGrafter"/>
</dbReference>
<dbReference type="InterPro" id="IPR006652">
    <property type="entry name" value="Kelch_1"/>
</dbReference>
<dbReference type="Gramene" id="OMO85343">
    <property type="protein sequence ID" value="OMO85343"/>
    <property type="gene ID" value="CCACVL1_10254"/>
</dbReference>
<dbReference type="Pfam" id="PF01344">
    <property type="entry name" value="Kelch_1"/>
    <property type="match status" value="2"/>
</dbReference>
<evidence type="ECO:0000313" key="3">
    <source>
        <dbReference type="EMBL" id="OMO85343.1"/>
    </source>
</evidence>
<dbReference type="OrthoDB" id="191037at2759"/>
<accession>A0A1R3IRX9</accession>
<dbReference type="InterPro" id="IPR052439">
    <property type="entry name" value="F-box/Kelch-repeat"/>
</dbReference>
<gene>
    <name evidence="3" type="ORF">CCACVL1_10254</name>
</gene>
<dbReference type="Proteomes" id="UP000188268">
    <property type="component" value="Unassembled WGS sequence"/>
</dbReference>
<dbReference type="SMART" id="SM00612">
    <property type="entry name" value="Kelch"/>
    <property type="match status" value="2"/>
</dbReference>
<evidence type="ECO:0000313" key="4">
    <source>
        <dbReference type="Proteomes" id="UP000188268"/>
    </source>
</evidence>
<keyword evidence="4" id="KW-1185">Reference proteome</keyword>
<dbReference type="GO" id="GO:0005634">
    <property type="term" value="C:nucleus"/>
    <property type="evidence" value="ECO:0007669"/>
    <property type="project" value="UniProtKB-ARBA"/>
</dbReference>
<protein>
    <submittedName>
        <fullName evidence="3">Kelch repeat type 1</fullName>
    </submittedName>
</protein>
<name>A0A1R3IRX9_COCAP</name>
<dbReference type="OMA" id="LWIVSIC"/>
<keyword evidence="2" id="KW-0677">Repeat</keyword>
<dbReference type="PANTHER" id="PTHR46122:SF5">
    <property type="entry name" value="F-BOX DOMAIN-CONTAINING PROTEIN"/>
    <property type="match status" value="1"/>
</dbReference>
<dbReference type="EMBL" id="AWWV01009612">
    <property type="protein sequence ID" value="OMO85343.1"/>
    <property type="molecule type" value="Genomic_DNA"/>
</dbReference>
<keyword evidence="1" id="KW-0880">Kelch repeat</keyword>